<dbReference type="AlphaFoldDB" id="A0A0M0JFB4"/>
<evidence type="ECO:0000313" key="1">
    <source>
        <dbReference type="EMBL" id="KOO25042.1"/>
    </source>
</evidence>
<dbReference type="Proteomes" id="UP000037460">
    <property type="component" value="Unassembled WGS sequence"/>
</dbReference>
<protein>
    <submittedName>
        <fullName evidence="1">Uncharacterized protein</fullName>
    </submittedName>
</protein>
<dbReference type="EMBL" id="JWZX01003025">
    <property type="protein sequence ID" value="KOO25042.1"/>
    <property type="molecule type" value="Genomic_DNA"/>
</dbReference>
<sequence>MITIEPPFGGPLTWQQSVMAQHRRWEARPPHMVAARAVLFPPPPKIQPKTLWPSAPERVAHVKPHFLDALGEVDLGQERKKRLTKVSSEPVIQRLMESPPPRRSSHVAPFYAGFWSQEMSGTSLVPAPHRARGVEFAHWHAGMNSRQHAQFNLGTGLLPRGEVHKPVDATWLHSDSGQYTQYSRPKA</sequence>
<keyword evidence="2" id="KW-1185">Reference proteome</keyword>
<accession>A0A0M0JFB4</accession>
<organism evidence="1 2">
    <name type="scientific">Chrysochromulina tobinii</name>
    <dbReference type="NCBI Taxonomy" id="1460289"/>
    <lineage>
        <taxon>Eukaryota</taxon>
        <taxon>Haptista</taxon>
        <taxon>Haptophyta</taxon>
        <taxon>Prymnesiophyceae</taxon>
        <taxon>Prymnesiales</taxon>
        <taxon>Chrysochromulinaceae</taxon>
        <taxon>Chrysochromulina</taxon>
    </lineage>
</organism>
<reference evidence="2" key="1">
    <citation type="journal article" date="2015" name="PLoS Genet.">
        <title>Genome Sequence and Transcriptome Analyses of Chrysochromulina tobin: Metabolic Tools for Enhanced Algal Fitness in the Prominent Order Prymnesiales (Haptophyceae).</title>
        <authorList>
            <person name="Hovde B.T."/>
            <person name="Deodato C.R."/>
            <person name="Hunsperger H.M."/>
            <person name="Ryken S.A."/>
            <person name="Yost W."/>
            <person name="Jha R.K."/>
            <person name="Patterson J."/>
            <person name="Monnat R.J. Jr."/>
            <person name="Barlow S.B."/>
            <person name="Starkenburg S.R."/>
            <person name="Cattolico R.A."/>
        </authorList>
    </citation>
    <scope>NUCLEOTIDE SEQUENCE</scope>
    <source>
        <strain evidence="2">CCMP291</strain>
    </source>
</reference>
<comment type="caution">
    <text evidence="1">The sequence shown here is derived from an EMBL/GenBank/DDBJ whole genome shotgun (WGS) entry which is preliminary data.</text>
</comment>
<evidence type="ECO:0000313" key="2">
    <source>
        <dbReference type="Proteomes" id="UP000037460"/>
    </source>
</evidence>
<gene>
    <name evidence="1" type="ORF">Ctob_008998</name>
</gene>
<name>A0A0M0JFB4_9EUKA</name>
<proteinExistence type="predicted"/>